<feature type="transmembrane region" description="Helical" evidence="6">
    <location>
        <begin position="115"/>
        <end position="131"/>
    </location>
</feature>
<keyword evidence="8" id="KW-1185">Reference proteome</keyword>
<dbReference type="InterPro" id="IPR002797">
    <property type="entry name" value="Polysacc_synth"/>
</dbReference>
<feature type="transmembrane region" description="Helical" evidence="6">
    <location>
        <begin position="12"/>
        <end position="34"/>
    </location>
</feature>
<accession>A0ABU5S6T6</accession>
<comment type="subcellular location">
    <subcellularLocation>
        <location evidence="1">Cell membrane</location>
        <topology evidence="1">Multi-pass membrane protein</topology>
    </subcellularLocation>
</comment>
<evidence type="ECO:0000256" key="6">
    <source>
        <dbReference type="SAM" id="Phobius"/>
    </source>
</evidence>
<evidence type="ECO:0000313" key="8">
    <source>
        <dbReference type="Proteomes" id="UP001303899"/>
    </source>
</evidence>
<feature type="transmembrane region" description="Helical" evidence="6">
    <location>
        <begin position="46"/>
        <end position="71"/>
    </location>
</feature>
<proteinExistence type="predicted"/>
<feature type="transmembrane region" description="Helical" evidence="6">
    <location>
        <begin position="178"/>
        <end position="198"/>
    </location>
</feature>
<evidence type="ECO:0000313" key="7">
    <source>
        <dbReference type="EMBL" id="MEA5404182.1"/>
    </source>
</evidence>
<feature type="transmembrane region" description="Helical" evidence="6">
    <location>
        <begin position="391"/>
        <end position="416"/>
    </location>
</feature>
<sequence length="423" mass="49045">MQKTLHIFTRKINADSAWLLVYTFTQVCLNAVIIKYLTSTFSTQEYGIVSLFNASLQFFSMIFFASFTQTANTFAFRLQSFNRIFQYFNPQFFKIYGLIVVAVFVFILGSIYHQQYQYLLLSLWLIPITILESQHEFYKTRLHLLQQRKQIAIAVTLYFGIRLALLIFFVHFSKSLHAVWAAWAISTVLSLFYLKHIFSKTVILENNVQENPTWTEINSFSRWLMLVNTFAWVQVWLDRWLLSGFLSNAETGLYSGYSQLAIHPFSIVSGLLMAKFSPFLYKNIADKSQKTEFVKNLKSLFSSYLLICSVEIFFIFLMQDFLLELLLGKAFLEQKELFIWLCFAWMIFQLGHLLSFLLNVLGQAKALFVPNLITALVSVVANILLIPQFGISGIVIAFILTGITKNLTLLSSLYFFRKTFYVG</sequence>
<feature type="transmembrane region" description="Helical" evidence="6">
    <location>
        <begin position="92"/>
        <end position="109"/>
    </location>
</feature>
<keyword evidence="4 6" id="KW-1133">Transmembrane helix</keyword>
<dbReference type="RefSeq" id="WP_323697476.1">
    <property type="nucleotide sequence ID" value="NZ_JAYGIL010000018.1"/>
</dbReference>
<keyword evidence="2" id="KW-1003">Cell membrane</keyword>
<keyword evidence="5 6" id="KW-0472">Membrane</keyword>
<feature type="transmembrane region" description="Helical" evidence="6">
    <location>
        <begin position="337"/>
        <end position="360"/>
    </location>
</feature>
<dbReference type="PANTHER" id="PTHR30250">
    <property type="entry name" value="PST FAMILY PREDICTED COLANIC ACID TRANSPORTER"/>
    <property type="match status" value="1"/>
</dbReference>
<organism evidence="7 8">
    <name type="scientific">Arcicella gelida</name>
    <dbReference type="NCBI Taxonomy" id="2984195"/>
    <lineage>
        <taxon>Bacteria</taxon>
        <taxon>Pseudomonadati</taxon>
        <taxon>Bacteroidota</taxon>
        <taxon>Cytophagia</taxon>
        <taxon>Cytophagales</taxon>
        <taxon>Flectobacillaceae</taxon>
        <taxon>Arcicella</taxon>
    </lineage>
</organism>
<dbReference type="EMBL" id="JAYGIL010000018">
    <property type="protein sequence ID" value="MEA5404182.1"/>
    <property type="molecule type" value="Genomic_DNA"/>
</dbReference>
<feature type="transmembrane region" description="Helical" evidence="6">
    <location>
        <begin position="257"/>
        <end position="276"/>
    </location>
</feature>
<keyword evidence="3 6" id="KW-0812">Transmembrane</keyword>
<evidence type="ECO:0000256" key="1">
    <source>
        <dbReference type="ARBA" id="ARBA00004651"/>
    </source>
</evidence>
<evidence type="ECO:0000256" key="4">
    <source>
        <dbReference type="ARBA" id="ARBA00022989"/>
    </source>
</evidence>
<feature type="transmembrane region" description="Helical" evidence="6">
    <location>
        <begin position="297"/>
        <end position="317"/>
    </location>
</feature>
<gene>
    <name evidence="7" type="ORF">VB776_14720</name>
</gene>
<feature type="transmembrane region" description="Helical" evidence="6">
    <location>
        <begin position="219"/>
        <end position="237"/>
    </location>
</feature>
<name>A0ABU5S6T6_9BACT</name>
<dbReference type="Proteomes" id="UP001303899">
    <property type="component" value="Unassembled WGS sequence"/>
</dbReference>
<evidence type="ECO:0000256" key="3">
    <source>
        <dbReference type="ARBA" id="ARBA00022692"/>
    </source>
</evidence>
<reference evidence="7 8" key="1">
    <citation type="submission" date="2023-12" db="EMBL/GenBank/DDBJ databases">
        <title>Novel species of the genus Arcicella isolated from rivers.</title>
        <authorList>
            <person name="Lu H."/>
        </authorList>
    </citation>
    <scope>NUCLEOTIDE SEQUENCE [LARGE SCALE GENOMIC DNA]</scope>
    <source>
        <strain evidence="7 8">DC2W</strain>
    </source>
</reference>
<feature type="transmembrane region" description="Helical" evidence="6">
    <location>
        <begin position="151"/>
        <end position="172"/>
    </location>
</feature>
<feature type="transmembrane region" description="Helical" evidence="6">
    <location>
        <begin position="367"/>
        <end position="385"/>
    </location>
</feature>
<dbReference type="PANTHER" id="PTHR30250:SF11">
    <property type="entry name" value="O-ANTIGEN TRANSPORTER-RELATED"/>
    <property type="match status" value="1"/>
</dbReference>
<evidence type="ECO:0000256" key="2">
    <source>
        <dbReference type="ARBA" id="ARBA00022475"/>
    </source>
</evidence>
<dbReference type="InterPro" id="IPR050833">
    <property type="entry name" value="Poly_Biosynth_Transport"/>
</dbReference>
<protein>
    <submittedName>
        <fullName evidence="7">Polysaccharide biosynthesis C-terminal domain-containing protein</fullName>
    </submittedName>
</protein>
<comment type="caution">
    <text evidence="7">The sequence shown here is derived from an EMBL/GenBank/DDBJ whole genome shotgun (WGS) entry which is preliminary data.</text>
</comment>
<dbReference type="Pfam" id="PF01943">
    <property type="entry name" value="Polysacc_synt"/>
    <property type="match status" value="1"/>
</dbReference>
<evidence type="ECO:0000256" key="5">
    <source>
        <dbReference type="ARBA" id="ARBA00023136"/>
    </source>
</evidence>